<evidence type="ECO:0000313" key="2">
    <source>
        <dbReference type="Proteomes" id="UP000261540"/>
    </source>
</evidence>
<proteinExistence type="predicted"/>
<dbReference type="AlphaFoldDB" id="A0A3B3RNI3"/>
<protein>
    <submittedName>
        <fullName evidence="1">Uncharacterized protein</fullName>
    </submittedName>
</protein>
<dbReference type="Ensembl" id="ENSPKIT00000036143.1">
    <property type="protein sequence ID" value="ENSPKIP00000019296.1"/>
    <property type="gene ID" value="ENSPKIG00000004523.1"/>
</dbReference>
<dbReference type="GeneTree" id="ENSGT00600000085659"/>
<reference evidence="1" key="2">
    <citation type="submission" date="2025-09" db="UniProtKB">
        <authorList>
            <consortium name="Ensembl"/>
        </authorList>
    </citation>
    <scope>IDENTIFICATION</scope>
</reference>
<keyword evidence="2" id="KW-1185">Reference proteome</keyword>
<evidence type="ECO:0000313" key="1">
    <source>
        <dbReference type="Ensembl" id="ENSPKIP00000019296.1"/>
    </source>
</evidence>
<organism evidence="1 2">
    <name type="scientific">Paramormyrops kingsleyae</name>
    <dbReference type="NCBI Taxonomy" id="1676925"/>
    <lineage>
        <taxon>Eukaryota</taxon>
        <taxon>Metazoa</taxon>
        <taxon>Chordata</taxon>
        <taxon>Craniata</taxon>
        <taxon>Vertebrata</taxon>
        <taxon>Euteleostomi</taxon>
        <taxon>Actinopterygii</taxon>
        <taxon>Neopterygii</taxon>
        <taxon>Teleostei</taxon>
        <taxon>Osteoglossocephala</taxon>
        <taxon>Osteoglossomorpha</taxon>
        <taxon>Osteoglossiformes</taxon>
        <taxon>Mormyridae</taxon>
        <taxon>Paramormyrops</taxon>
    </lineage>
</organism>
<reference evidence="1" key="1">
    <citation type="submission" date="2025-08" db="UniProtKB">
        <authorList>
            <consortium name="Ensembl"/>
        </authorList>
    </citation>
    <scope>IDENTIFICATION</scope>
</reference>
<dbReference type="Proteomes" id="UP000261540">
    <property type="component" value="Unplaced"/>
</dbReference>
<accession>A0A3B3RNI3</accession>
<sequence length="189" mass="19175">MEEAVTSYMSRFITSKTDRLPIRSVSRMTSPCPVFTVDSSAEGVLDVIDYYDREGAASAKGTYTKAMTYEIPGFIDKPGKRLPKVGAYAAAGVGLAKAEYSVFEAEAKGPNASAGASVSLAGVSAMASAEIASASASAGPIKAKIGLGVDTGVKVGLGGVEVRVLGTGISIGQNPAVAVLGNEVECSVM</sequence>
<name>A0A3B3RNI3_9TELE</name>